<evidence type="ECO:0000313" key="2">
    <source>
        <dbReference type="EMBL" id="VAW62017.1"/>
    </source>
</evidence>
<dbReference type="PANTHER" id="PTHR35446:SF2">
    <property type="entry name" value="CARBOXYMUCONOLACTONE DECARBOXYLASE-LIKE DOMAIN-CONTAINING PROTEIN"/>
    <property type="match status" value="1"/>
</dbReference>
<name>A0A3B0XFY0_9ZZZZ</name>
<dbReference type="PANTHER" id="PTHR35446">
    <property type="entry name" value="SI:CH211-175M2.5"/>
    <property type="match status" value="1"/>
</dbReference>
<reference evidence="2" key="1">
    <citation type="submission" date="2018-06" db="EMBL/GenBank/DDBJ databases">
        <authorList>
            <person name="Zhirakovskaya E."/>
        </authorList>
    </citation>
    <scope>NUCLEOTIDE SEQUENCE</scope>
</reference>
<dbReference type="NCBIfam" id="TIGR00778">
    <property type="entry name" value="ahpD_dom"/>
    <property type="match status" value="1"/>
</dbReference>
<gene>
    <name evidence="2" type="ORF">MNBD_GAMMA09-2291</name>
</gene>
<protein>
    <recommendedName>
        <fullName evidence="1">Carboxymuconolactone decarboxylase-like domain-containing protein</fullName>
    </recommendedName>
</protein>
<dbReference type="InterPro" id="IPR004675">
    <property type="entry name" value="AhpD_core"/>
</dbReference>
<dbReference type="InterPro" id="IPR003779">
    <property type="entry name" value="CMD-like"/>
</dbReference>
<feature type="domain" description="Carboxymuconolactone decarboxylase-like" evidence="1">
    <location>
        <begin position="27"/>
        <end position="82"/>
    </location>
</feature>
<proteinExistence type="predicted"/>
<dbReference type="InterPro" id="IPR029032">
    <property type="entry name" value="AhpD-like"/>
</dbReference>
<dbReference type="AlphaFoldDB" id="A0A3B0XFY0"/>
<sequence>MSYLSYSKKFQGVGDIFLHDPERYLPFVQLLDNVMSTSSELSHAQKEMIALYSSQLNGCNYCIDSHSCVLSNLETEEDIISSLAKNSTELLDGKFREIFVFSKKLTSEPENIVKTDIDKVINAGWSNQTVEDVICIVSTFAFLNRLADGFGLVGSNDHFQQVGGMVAQQGYKPLVSMIQNAASS</sequence>
<dbReference type="Gene3D" id="1.20.1290.10">
    <property type="entry name" value="AhpD-like"/>
    <property type="match status" value="1"/>
</dbReference>
<dbReference type="InterPro" id="IPR010195">
    <property type="entry name" value="Uncharacterised_peroxidase-rel"/>
</dbReference>
<dbReference type="SUPFAM" id="SSF69118">
    <property type="entry name" value="AhpD-like"/>
    <property type="match status" value="1"/>
</dbReference>
<dbReference type="GO" id="GO:0051920">
    <property type="term" value="F:peroxiredoxin activity"/>
    <property type="evidence" value="ECO:0007669"/>
    <property type="project" value="InterPro"/>
</dbReference>
<dbReference type="EMBL" id="UOFI01000019">
    <property type="protein sequence ID" value="VAW62017.1"/>
    <property type="molecule type" value="Genomic_DNA"/>
</dbReference>
<dbReference type="NCBIfam" id="TIGR01926">
    <property type="entry name" value="peroxid_rel"/>
    <property type="match status" value="1"/>
</dbReference>
<evidence type="ECO:0000259" key="1">
    <source>
        <dbReference type="Pfam" id="PF02627"/>
    </source>
</evidence>
<accession>A0A3B0XFY0</accession>
<dbReference type="Pfam" id="PF02627">
    <property type="entry name" value="CMD"/>
    <property type="match status" value="1"/>
</dbReference>
<organism evidence="2">
    <name type="scientific">hydrothermal vent metagenome</name>
    <dbReference type="NCBI Taxonomy" id="652676"/>
    <lineage>
        <taxon>unclassified sequences</taxon>
        <taxon>metagenomes</taxon>
        <taxon>ecological metagenomes</taxon>
    </lineage>
</organism>